<feature type="transmembrane region" description="Helical" evidence="6">
    <location>
        <begin position="229"/>
        <end position="251"/>
    </location>
</feature>
<dbReference type="OrthoDB" id="127638at2"/>
<feature type="transmembrane region" description="Helical" evidence="6">
    <location>
        <begin position="79"/>
        <end position="103"/>
    </location>
</feature>
<dbReference type="Proteomes" id="UP000238823">
    <property type="component" value="Unassembled WGS sequence"/>
</dbReference>
<protein>
    <submittedName>
        <fullName evidence="8">Putative amino acid permease YhdG</fullName>
    </submittedName>
</protein>
<feature type="region of interest" description="Disordered" evidence="5">
    <location>
        <begin position="1"/>
        <end position="33"/>
    </location>
</feature>
<feature type="transmembrane region" description="Helical" evidence="6">
    <location>
        <begin position="161"/>
        <end position="180"/>
    </location>
</feature>
<dbReference type="InterPro" id="IPR050367">
    <property type="entry name" value="APC_superfamily"/>
</dbReference>
<dbReference type="InterPro" id="IPR004841">
    <property type="entry name" value="AA-permease/SLC12A_dom"/>
</dbReference>
<name>A0A2S9YY66_9BACT</name>
<dbReference type="InterPro" id="IPR004757">
    <property type="entry name" value="EtNH_permease"/>
</dbReference>
<dbReference type="GO" id="GO:0055085">
    <property type="term" value="P:transmembrane transport"/>
    <property type="evidence" value="ECO:0007669"/>
    <property type="project" value="InterPro"/>
</dbReference>
<evidence type="ECO:0000256" key="1">
    <source>
        <dbReference type="ARBA" id="ARBA00004141"/>
    </source>
</evidence>
<evidence type="ECO:0000256" key="6">
    <source>
        <dbReference type="SAM" id="Phobius"/>
    </source>
</evidence>
<feature type="transmembrane region" description="Helical" evidence="6">
    <location>
        <begin position="466"/>
        <end position="484"/>
    </location>
</feature>
<accession>A0A2S9YY66</accession>
<feature type="transmembrane region" description="Helical" evidence="6">
    <location>
        <begin position="399"/>
        <end position="422"/>
    </location>
</feature>
<comment type="caution">
    <text evidence="8">The sequence shown here is derived from an EMBL/GenBank/DDBJ whole genome shotgun (WGS) entry which is preliminary data.</text>
</comment>
<gene>
    <name evidence="8" type="primary">yhdG_1</name>
    <name evidence="8" type="ORF">ENSA7_02370</name>
</gene>
<feature type="transmembrane region" description="Helical" evidence="6">
    <location>
        <begin position="370"/>
        <end position="393"/>
    </location>
</feature>
<keyword evidence="4 6" id="KW-0472">Membrane</keyword>
<dbReference type="GO" id="GO:0016020">
    <property type="term" value="C:membrane"/>
    <property type="evidence" value="ECO:0007669"/>
    <property type="project" value="UniProtKB-SubCell"/>
</dbReference>
<dbReference type="PIRSF" id="PIRSF006060">
    <property type="entry name" value="AA_transporter"/>
    <property type="match status" value="1"/>
</dbReference>
<dbReference type="Gene3D" id="1.20.1740.10">
    <property type="entry name" value="Amino acid/polyamine transporter I"/>
    <property type="match status" value="1"/>
</dbReference>
<sequence>MSPTIAAADNFRDTRRVGEEPSGEGQGGGIDDEGVERDYLASRTLQKSAGALLLWGLGVGYVISGDFFGWNYGLNAGGFGGMVIATITMATLYVTMIFSIAEMATMMPVAGGPYAFARRAMGPWGGYVTGLAVTIEYVVAPAVIATGIGGYVAGMFAEPPAWIEAGVPILAYVVFVAINAMGSKTSLSLLLVITAVSVVVVIVWALSMVPHVDTSRWLDIAPDPGRSRWLPHGFGGVIAALPAAGWFYLAIEGVPLAAEETRDPSKALPKGMIAAMLSLVALSSLALLLAPAAAGSEALASSANPLPAAVEAVMGRGGVYWLTTVVGLTGLIASFFSIIFAYSRQIFALSRAGYLPRWLSKTNRRGAPHWALIVPAVVGYACIQLVDLCNAGAVATGDLLMRIAVFAALISYVMMMVSHFVLRRRHPGLARPYRTPGYPLTPAIALVLSLLALSSSLFYGEAALGSVLATLAVFAVGLLYFGLYSRHHLVASAPEEEAALIMEAERELDA</sequence>
<evidence type="ECO:0000256" key="5">
    <source>
        <dbReference type="SAM" id="MobiDB-lite"/>
    </source>
</evidence>
<evidence type="ECO:0000256" key="2">
    <source>
        <dbReference type="ARBA" id="ARBA00022692"/>
    </source>
</evidence>
<feature type="transmembrane region" description="Helical" evidence="6">
    <location>
        <begin position="319"/>
        <end position="342"/>
    </location>
</feature>
<evidence type="ECO:0000313" key="8">
    <source>
        <dbReference type="EMBL" id="PRQ10031.1"/>
    </source>
</evidence>
<feature type="transmembrane region" description="Helical" evidence="6">
    <location>
        <begin position="272"/>
        <end position="294"/>
    </location>
</feature>
<dbReference type="PANTHER" id="PTHR42770:SF7">
    <property type="entry name" value="MEMBRANE PROTEIN"/>
    <property type="match status" value="1"/>
</dbReference>
<organism evidence="8 9">
    <name type="scientific">Enhygromyxa salina</name>
    <dbReference type="NCBI Taxonomy" id="215803"/>
    <lineage>
        <taxon>Bacteria</taxon>
        <taxon>Pseudomonadati</taxon>
        <taxon>Myxococcota</taxon>
        <taxon>Polyangia</taxon>
        <taxon>Nannocystales</taxon>
        <taxon>Nannocystaceae</taxon>
        <taxon>Enhygromyxa</taxon>
    </lineage>
</organism>
<dbReference type="NCBIfam" id="TIGR00908">
    <property type="entry name" value="2A0305"/>
    <property type="match status" value="1"/>
</dbReference>
<dbReference type="PANTHER" id="PTHR42770">
    <property type="entry name" value="AMINO ACID TRANSPORTER-RELATED"/>
    <property type="match status" value="1"/>
</dbReference>
<feature type="compositionally biased region" description="Basic and acidic residues" evidence="5">
    <location>
        <begin position="10"/>
        <end position="19"/>
    </location>
</feature>
<dbReference type="EMBL" id="PVNL01000004">
    <property type="protein sequence ID" value="PRQ10031.1"/>
    <property type="molecule type" value="Genomic_DNA"/>
</dbReference>
<feature type="domain" description="Amino acid permease/ SLC12A" evidence="7">
    <location>
        <begin position="65"/>
        <end position="485"/>
    </location>
</feature>
<comment type="subcellular location">
    <subcellularLocation>
        <location evidence="1">Membrane</location>
        <topology evidence="1">Multi-pass membrane protein</topology>
    </subcellularLocation>
</comment>
<evidence type="ECO:0000256" key="4">
    <source>
        <dbReference type="ARBA" id="ARBA00023136"/>
    </source>
</evidence>
<feature type="transmembrane region" description="Helical" evidence="6">
    <location>
        <begin position="443"/>
        <end position="460"/>
    </location>
</feature>
<keyword evidence="2 6" id="KW-0812">Transmembrane</keyword>
<feature type="transmembrane region" description="Helical" evidence="6">
    <location>
        <begin position="187"/>
        <end position="209"/>
    </location>
</feature>
<feature type="transmembrane region" description="Helical" evidence="6">
    <location>
        <begin position="52"/>
        <end position="73"/>
    </location>
</feature>
<feature type="transmembrane region" description="Helical" evidence="6">
    <location>
        <begin position="124"/>
        <end position="149"/>
    </location>
</feature>
<dbReference type="AlphaFoldDB" id="A0A2S9YY66"/>
<evidence type="ECO:0000313" key="9">
    <source>
        <dbReference type="Proteomes" id="UP000238823"/>
    </source>
</evidence>
<evidence type="ECO:0000259" key="7">
    <source>
        <dbReference type="Pfam" id="PF00324"/>
    </source>
</evidence>
<evidence type="ECO:0000256" key="3">
    <source>
        <dbReference type="ARBA" id="ARBA00022989"/>
    </source>
</evidence>
<reference evidence="8 9" key="1">
    <citation type="submission" date="2018-03" db="EMBL/GenBank/DDBJ databases">
        <title>Draft Genome Sequences of the Obligatory Marine Myxobacteria Enhygromyxa salina SWB007.</title>
        <authorList>
            <person name="Poehlein A."/>
            <person name="Moghaddam J.A."/>
            <person name="Harms H."/>
            <person name="Alanjari M."/>
            <person name="Koenig G.M."/>
            <person name="Daniel R."/>
            <person name="Schaeberle T.F."/>
        </authorList>
    </citation>
    <scope>NUCLEOTIDE SEQUENCE [LARGE SCALE GENOMIC DNA]</scope>
    <source>
        <strain evidence="8 9">SWB007</strain>
    </source>
</reference>
<proteinExistence type="predicted"/>
<dbReference type="Pfam" id="PF00324">
    <property type="entry name" value="AA_permease"/>
    <property type="match status" value="1"/>
</dbReference>
<dbReference type="RefSeq" id="WP_106087338.1">
    <property type="nucleotide sequence ID" value="NZ_PVNL01000004.1"/>
</dbReference>
<keyword evidence="3 6" id="KW-1133">Transmembrane helix</keyword>